<dbReference type="GO" id="GO:0015558">
    <property type="term" value="F:secondary active p-aminobenzoyl-glutamate transmembrane transporter activity"/>
    <property type="evidence" value="ECO:0007669"/>
    <property type="project" value="InterPro"/>
</dbReference>
<feature type="transmembrane region" description="Helical" evidence="1">
    <location>
        <begin position="54"/>
        <end position="73"/>
    </location>
</feature>
<evidence type="ECO:0000313" key="2">
    <source>
        <dbReference type="EMBL" id="TFH84261.1"/>
    </source>
</evidence>
<dbReference type="OrthoDB" id="1111220at2"/>
<keyword evidence="1" id="KW-0472">Membrane</keyword>
<dbReference type="Pfam" id="PF03806">
    <property type="entry name" value="ABG_transport"/>
    <property type="match status" value="1"/>
</dbReference>
<gene>
    <name evidence="2" type="ORF">EXN75_02595</name>
</gene>
<dbReference type="InterPro" id="IPR004697">
    <property type="entry name" value="AbgT"/>
</dbReference>
<feature type="transmembrane region" description="Helical" evidence="1">
    <location>
        <begin position="132"/>
        <end position="150"/>
    </location>
</feature>
<feature type="transmembrane region" description="Helical" evidence="1">
    <location>
        <begin position="94"/>
        <end position="120"/>
    </location>
</feature>
<dbReference type="Proteomes" id="UP000297872">
    <property type="component" value="Unassembled WGS sequence"/>
</dbReference>
<comment type="caution">
    <text evidence="2">The sequence shown here is derived from an EMBL/GenBank/DDBJ whole genome shotgun (WGS) entry which is preliminary data.</text>
</comment>
<keyword evidence="1" id="KW-1133">Transmembrane helix</keyword>
<organism evidence="2 3">
    <name type="scientific">Segatella hominis</name>
    <dbReference type="NCBI Taxonomy" id="2518605"/>
    <lineage>
        <taxon>Bacteria</taxon>
        <taxon>Pseudomonadati</taxon>
        <taxon>Bacteroidota</taxon>
        <taxon>Bacteroidia</taxon>
        <taxon>Bacteroidales</taxon>
        <taxon>Prevotellaceae</taxon>
        <taxon>Segatella</taxon>
    </lineage>
</organism>
<accession>A0A4Y8VVJ1</accession>
<protein>
    <submittedName>
        <fullName evidence="2">ABC transporter substrate-binding protein</fullName>
    </submittedName>
</protein>
<evidence type="ECO:0000313" key="3">
    <source>
        <dbReference type="Proteomes" id="UP000297872"/>
    </source>
</evidence>
<dbReference type="GO" id="GO:1902604">
    <property type="term" value="P:p-aminobenzoyl-glutamate transmembrane transport"/>
    <property type="evidence" value="ECO:0007669"/>
    <property type="project" value="InterPro"/>
</dbReference>
<sequence>MKVFSYLALGLGVAQILLMLTSWLLTAAMPENYNRSLLSSEGIRWFFGQFQDHLASPVLVWLVLGGIAYGAFYRSGIVHYKPDEYRQRFAMGVASFELGVFVIIMLSLTLLPHAILLNVMGGLFPSSFTQSIIPYTAFAVTVVCCSFGVISDNLKGVEDIFRCMSYGISKVSPLIVLYVFAAQLFYSVLYLI</sequence>
<keyword evidence="1" id="KW-0812">Transmembrane</keyword>
<name>A0A4Y8VVJ1_9BACT</name>
<evidence type="ECO:0000256" key="1">
    <source>
        <dbReference type="SAM" id="Phobius"/>
    </source>
</evidence>
<feature type="transmembrane region" description="Helical" evidence="1">
    <location>
        <begin position="171"/>
        <end position="191"/>
    </location>
</feature>
<dbReference type="AlphaFoldDB" id="A0A4Y8VVJ1"/>
<proteinExistence type="predicted"/>
<keyword evidence="3" id="KW-1185">Reference proteome</keyword>
<dbReference type="EMBL" id="SGVY01000004">
    <property type="protein sequence ID" value="TFH84261.1"/>
    <property type="molecule type" value="Genomic_DNA"/>
</dbReference>
<reference evidence="2 3" key="1">
    <citation type="submission" date="2019-02" db="EMBL/GenBank/DDBJ databases">
        <title>Draft Genome Sequence of the Prevotella sp. BCRC 81118, Isolated from Human Feces.</title>
        <authorList>
            <person name="Huang C.-H."/>
        </authorList>
    </citation>
    <scope>NUCLEOTIDE SEQUENCE [LARGE SCALE GENOMIC DNA]</scope>
    <source>
        <strain evidence="2 3">BCRC 81118</strain>
    </source>
</reference>